<sequence length="360" mass="37680">MNSQGSQVTGVVGVVEATTVAAELAGSLEVVSGDSKVGGGGGSGSCGSSVIGGDFGGFEASNGSVIGGGQRAEARSKCRSQGTLSSEPPSQESLSKMKITSWWEELIKKKRRGNTCSLRAGTDNPLLNSTPPLPPLSIPILKFGILNFGIPTLGTPKLRTSHCCRKGASGTSASVRYNVSASAKYTTIEHHPTKCLCCCCCCCCRNGASGTRRCCHKGASSTSASVSYNISAFVKYSTTGQFGHQSNYGLILKFRIETYIGKAFMNYIEGITRPGHPLIVIIIDDKLGSIENPKFTSRFLSHNARSAVAQPPPHTAGLTPVDLSSLDVGLEQKPADSCRENVARPIAGAAPPSMRASQCR</sequence>
<organism evidence="2 3">
    <name type="scientific">Zingiber officinale</name>
    <name type="common">Ginger</name>
    <name type="synonym">Amomum zingiber</name>
    <dbReference type="NCBI Taxonomy" id="94328"/>
    <lineage>
        <taxon>Eukaryota</taxon>
        <taxon>Viridiplantae</taxon>
        <taxon>Streptophyta</taxon>
        <taxon>Embryophyta</taxon>
        <taxon>Tracheophyta</taxon>
        <taxon>Spermatophyta</taxon>
        <taxon>Magnoliopsida</taxon>
        <taxon>Liliopsida</taxon>
        <taxon>Zingiberales</taxon>
        <taxon>Zingiberaceae</taxon>
        <taxon>Zingiber</taxon>
    </lineage>
</organism>
<accession>A0A8J5LNJ4</accession>
<dbReference type="AlphaFoldDB" id="A0A8J5LNJ4"/>
<dbReference type="Proteomes" id="UP000734854">
    <property type="component" value="Unassembled WGS sequence"/>
</dbReference>
<protein>
    <submittedName>
        <fullName evidence="2">Uncharacterized protein</fullName>
    </submittedName>
</protein>
<gene>
    <name evidence="2" type="ORF">ZIOFF_008967</name>
</gene>
<name>A0A8J5LNJ4_ZINOF</name>
<feature type="compositionally biased region" description="Low complexity" evidence="1">
    <location>
        <begin position="84"/>
        <end position="94"/>
    </location>
</feature>
<evidence type="ECO:0000313" key="3">
    <source>
        <dbReference type="Proteomes" id="UP000734854"/>
    </source>
</evidence>
<keyword evidence="3" id="KW-1185">Reference proteome</keyword>
<dbReference type="EMBL" id="JACMSC010000003">
    <property type="protein sequence ID" value="KAG6526880.1"/>
    <property type="molecule type" value="Genomic_DNA"/>
</dbReference>
<evidence type="ECO:0000256" key="1">
    <source>
        <dbReference type="SAM" id="MobiDB-lite"/>
    </source>
</evidence>
<feature type="region of interest" description="Disordered" evidence="1">
    <location>
        <begin position="66"/>
        <end position="96"/>
    </location>
</feature>
<proteinExistence type="predicted"/>
<reference evidence="2 3" key="1">
    <citation type="submission" date="2020-08" db="EMBL/GenBank/DDBJ databases">
        <title>Plant Genome Project.</title>
        <authorList>
            <person name="Zhang R.-G."/>
        </authorList>
    </citation>
    <scope>NUCLEOTIDE SEQUENCE [LARGE SCALE GENOMIC DNA]</scope>
    <source>
        <tissue evidence="2">Rhizome</tissue>
    </source>
</reference>
<evidence type="ECO:0000313" key="2">
    <source>
        <dbReference type="EMBL" id="KAG6526880.1"/>
    </source>
</evidence>
<comment type="caution">
    <text evidence="2">The sequence shown here is derived from an EMBL/GenBank/DDBJ whole genome shotgun (WGS) entry which is preliminary data.</text>
</comment>